<feature type="compositionally biased region" description="Low complexity" evidence="8">
    <location>
        <begin position="1182"/>
        <end position="1221"/>
    </location>
</feature>
<dbReference type="CDD" id="cd12148">
    <property type="entry name" value="fungal_TF_MHR"/>
    <property type="match status" value="1"/>
</dbReference>
<feature type="region of interest" description="Disordered" evidence="8">
    <location>
        <begin position="475"/>
        <end position="521"/>
    </location>
</feature>
<dbReference type="OrthoDB" id="6077919at2759"/>
<feature type="compositionally biased region" description="Basic and acidic residues" evidence="8">
    <location>
        <begin position="231"/>
        <end position="243"/>
    </location>
</feature>
<feature type="compositionally biased region" description="Low complexity" evidence="8">
    <location>
        <begin position="1068"/>
        <end position="1078"/>
    </location>
</feature>
<name>G2QUH9_THETT</name>
<organism evidence="10 11">
    <name type="scientific">Thermothielavioides terrestris (strain ATCC 38088 / NRRL 8126)</name>
    <name type="common">Thielavia terrestris</name>
    <dbReference type="NCBI Taxonomy" id="578455"/>
    <lineage>
        <taxon>Eukaryota</taxon>
        <taxon>Fungi</taxon>
        <taxon>Dikarya</taxon>
        <taxon>Ascomycota</taxon>
        <taxon>Pezizomycotina</taxon>
        <taxon>Sordariomycetes</taxon>
        <taxon>Sordariomycetidae</taxon>
        <taxon>Sordariales</taxon>
        <taxon>Chaetomiaceae</taxon>
        <taxon>Thermothielavioides</taxon>
        <taxon>Thermothielavioides terrestris</taxon>
    </lineage>
</organism>
<dbReference type="eggNOG" id="KOG1721">
    <property type="taxonomic scope" value="Eukaryota"/>
</dbReference>
<dbReference type="KEGG" id="ttt:THITE_47417"/>
<evidence type="ECO:0000256" key="5">
    <source>
        <dbReference type="ARBA" id="ARBA00022833"/>
    </source>
</evidence>
<dbReference type="PANTHER" id="PTHR40626:SF30">
    <property type="entry name" value="FINGER DOMAIN PROTEIN, PUTATIVE (AFU_ORTHOLOGUE AFUA_4G13600)-RELATED"/>
    <property type="match status" value="1"/>
</dbReference>
<dbReference type="RefSeq" id="XP_003650870.1">
    <property type="nucleotide sequence ID" value="XM_003650822.1"/>
</dbReference>
<accession>G2QUH9</accession>
<evidence type="ECO:0000256" key="7">
    <source>
        <dbReference type="PROSITE-ProRule" id="PRU00042"/>
    </source>
</evidence>
<dbReference type="Proteomes" id="UP000008181">
    <property type="component" value="Chromosome 1"/>
</dbReference>
<dbReference type="GO" id="GO:0008270">
    <property type="term" value="F:zinc ion binding"/>
    <property type="evidence" value="ECO:0007669"/>
    <property type="project" value="UniProtKB-KW"/>
</dbReference>
<feature type="compositionally biased region" description="Low complexity" evidence="8">
    <location>
        <begin position="70"/>
        <end position="85"/>
    </location>
</feature>
<dbReference type="SUPFAM" id="SSF57667">
    <property type="entry name" value="beta-beta-alpha zinc fingers"/>
    <property type="match status" value="1"/>
</dbReference>
<dbReference type="GO" id="GO:0000981">
    <property type="term" value="F:DNA-binding transcription factor activity, RNA polymerase II-specific"/>
    <property type="evidence" value="ECO:0007669"/>
    <property type="project" value="InterPro"/>
</dbReference>
<dbReference type="Pfam" id="PF00096">
    <property type="entry name" value="zf-C2H2"/>
    <property type="match status" value="1"/>
</dbReference>
<feature type="region of interest" description="Disordered" evidence="8">
    <location>
        <begin position="1068"/>
        <end position="1087"/>
    </location>
</feature>
<evidence type="ECO:0000256" key="1">
    <source>
        <dbReference type="ARBA" id="ARBA00004123"/>
    </source>
</evidence>
<keyword evidence="2" id="KW-0479">Metal-binding</keyword>
<feature type="region of interest" description="Disordered" evidence="8">
    <location>
        <begin position="804"/>
        <end position="828"/>
    </location>
</feature>
<dbReference type="PROSITE" id="PS00028">
    <property type="entry name" value="ZINC_FINGER_C2H2_1"/>
    <property type="match status" value="1"/>
</dbReference>
<dbReference type="Gene3D" id="3.30.160.60">
    <property type="entry name" value="Classic Zinc Finger"/>
    <property type="match status" value="1"/>
</dbReference>
<proteinExistence type="predicted"/>
<feature type="compositionally biased region" description="Low complexity" evidence="8">
    <location>
        <begin position="762"/>
        <end position="774"/>
    </location>
</feature>
<dbReference type="PROSITE" id="PS50157">
    <property type="entry name" value="ZINC_FINGER_C2H2_2"/>
    <property type="match status" value="1"/>
</dbReference>
<feature type="compositionally biased region" description="Polar residues" evidence="8">
    <location>
        <begin position="278"/>
        <end position="303"/>
    </location>
</feature>
<dbReference type="PANTHER" id="PTHR40626">
    <property type="entry name" value="MIP31509P"/>
    <property type="match status" value="1"/>
</dbReference>
<feature type="compositionally biased region" description="Low complexity" evidence="8">
    <location>
        <begin position="805"/>
        <end position="828"/>
    </location>
</feature>
<feature type="compositionally biased region" description="Polar residues" evidence="8">
    <location>
        <begin position="379"/>
        <end position="393"/>
    </location>
</feature>
<evidence type="ECO:0000313" key="10">
    <source>
        <dbReference type="EMBL" id="AEO64534.1"/>
    </source>
</evidence>
<keyword evidence="11" id="KW-1185">Reference proteome</keyword>
<feature type="region of interest" description="Disordered" evidence="8">
    <location>
        <begin position="758"/>
        <end position="780"/>
    </location>
</feature>
<dbReference type="GeneID" id="11521369"/>
<protein>
    <recommendedName>
        <fullName evidence="9">C2H2-type domain-containing protein</fullName>
    </recommendedName>
</protein>
<sequence length="1297" mass="137978">MASLSFIMDVTDDHQTDGRSAPHSVKRDKRATRTAGAAGRLLEAPSNPRSSSRLGLATAEKAINQAAPPRQTTRRSASSRVSRSTADISGAEPGTGTEDTITVSSSSSSSSTARPPAKRRQSTASNDSMDHTRYDPAGPSSSSSSMRAGLQRPMLTHPAAATFAARITPKTGRISKAKKGLPVHVCDICRPPKTFTRAEHLRRHQLGHGTPQFQCPGCDKAFHRPDLLARHQQKHEHDGDDLSKSGSPRRSPRRSPAALPFQTEHSPRTPGPRPTASPLATTDMPPTNSAVAVSQPGFSQLPNSAAEAPPQAFTGSYTLSPTLSVVNPARPASLSGPYSGDLRDYQPRTGPHPISVDTHGLQLPSAQPTELPELHDASTWPSSASDSTYSTPASDAPRSSRPWTQGRRSPTADWTASQRPPPYPGSGSRALQSPGPGAEGVPAFQSSLFIKSSYTDAPPSEHSFPGLLNVPSSIGCSSPGTPGQHHPLLSASSNGTVRPHPRQHPDQRSNSVSTSRGRADETLVVSAPPLPDRLDPMVHLDRRKGAMMEAHQDLMDPQAAICGLDLLGGIAVGYGAGSGITASPGADHGGHGADVVAELDLAMGGGCAMPTPISITVPLPGHIRAAIPRYLEVYWASIDPVLPLVHRQSFEAAPDDVLSCAMAAVATQYFSSREDRNRGNDLHEFAWQELKRVPQWSLQTMQAILLCEYFARFRGHKAVTRPSKQFESLFSRVSASLSFPVPPSSAAAEGSGLWLVDPATRSSASSPPSSHSSPGDLVTPTTNNMSLFALRHLSPLQSTPWGNFPSSGLRSSASSPSGKPSPSSASSSRLILDIPRSLGSNVNPNLPPLFASTPTPASAFSNSHSRAQPSWSSLFAPDPLSPAFAPAPAPSLAAPLSQAPRQAYSQRVSTPQVMHRNPDGWDHVLLAANQQHLSIQERWQNWIDVESRRRLFAACLFADGHAAVYHQQRRAHESEVEAFASFEPIPVFSSARMLWEATSAEEWAAILAANPGELQPRHVPPVDQLTANELMTYPPIDRMLILGVLAARLPRRQRTAPAAMWVSMTAGSTTTTTTTNPNGGSGGGNNSDLANLSVVRAVTYAARAIVSFLDCQAQLEQHGTATVFGEPAASWATDISDYWAMYVCALICWAFGHHGRPDAAQQPHQHQHQHQHQQVGRLRSDSGTATATGSSAAGTPGSGASSPAATSSPPSRPSSAVPGAGVAASEEEAVAWLRMIAADGARPEDVLRARGRREAIGVVSLVRRRLENDCPGTRCRLYVDAVGVLRKVEEGVGWKWF</sequence>
<keyword evidence="5" id="KW-0862">Zinc</keyword>
<keyword evidence="6" id="KW-0539">Nucleus</keyword>
<keyword evidence="4 7" id="KW-0863">Zinc-finger</keyword>
<dbReference type="GO" id="GO:0000978">
    <property type="term" value="F:RNA polymerase II cis-regulatory region sequence-specific DNA binding"/>
    <property type="evidence" value="ECO:0007669"/>
    <property type="project" value="InterPro"/>
</dbReference>
<dbReference type="EMBL" id="CP003009">
    <property type="protein sequence ID" value="AEO64534.1"/>
    <property type="molecule type" value="Genomic_DNA"/>
</dbReference>
<reference evidence="10 11" key="1">
    <citation type="journal article" date="2011" name="Nat. Biotechnol.">
        <title>Comparative genomic analysis of the thermophilic biomass-degrading fungi Myceliophthora thermophila and Thielavia terrestris.</title>
        <authorList>
            <person name="Berka R.M."/>
            <person name="Grigoriev I.V."/>
            <person name="Otillar R."/>
            <person name="Salamov A."/>
            <person name="Grimwood J."/>
            <person name="Reid I."/>
            <person name="Ishmael N."/>
            <person name="John T."/>
            <person name="Darmond C."/>
            <person name="Moisan M.-C."/>
            <person name="Henrissat B."/>
            <person name="Coutinho P.M."/>
            <person name="Lombard V."/>
            <person name="Natvig D.O."/>
            <person name="Lindquist E."/>
            <person name="Schmutz J."/>
            <person name="Lucas S."/>
            <person name="Harris P."/>
            <person name="Powlowski J."/>
            <person name="Bellemare A."/>
            <person name="Taylor D."/>
            <person name="Butler G."/>
            <person name="de Vries R.P."/>
            <person name="Allijn I.E."/>
            <person name="van den Brink J."/>
            <person name="Ushinsky S."/>
            <person name="Storms R."/>
            <person name="Powell A.J."/>
            <person name="Paulsen I.T."/>
            <person name="Elbourne L.D.H."/>
            <person name="Baker S.E."/>
            <person name="Magnuson J."/>
            <person name="LaBoissiere S."/>
            <person name="Clutterbuck A.J."/>
            <person name="Martinez D."/>
            <person name="Wogulis M."/>
            <person name="de Leon A.L."/>
            <person name="Rey M.W."/>
            <person name="Tsang A."/>
        </authorList>
    </citation>
    <scope>NUCLEOTIDE SEQUENCE [LARGE SCALE GENOMIC DNA]</scope>
    <source>
        <strain evidence="11">ATCC 38088 / NRRL 8126</strain>
    </source>
</reference>
<feature type="domain" description="C2H2-type" evidence="9">
    <location>
        <begin position="213"/>
        <end position="242"/>
    </location>
</feature>
<dbReference type="InterPro" id="IPR051059">
    <property type="entry name" value="VerF-like"/>
</dbReference>
<keyword evidence="3" id="KW-0677">Repeat</keyword>
<gene>
    <name evidence="10" type="ORF">THITE_47417</name>
</gene>
<evidence type="ECO:0000256" key="3">
    <source>
        <dbReference type="ARBA" id="ARBA00022737"/>
    </source>
</evidence>
<evidence type="ECO:0000313" key="11">
    <source>
        <dbReference type="Proteomes" id="UP000008181"/>
    </source>
</evidence>
<dbReference type="GO" id="GO:0000785">
    <property type="term" value="C:chromatin"/>
    <property type="evidence" value="ECO:0007669"/>
    <property type="project" value="TreeGrafter"/>
</dbReference>
<dbReference type="GO" id="GO:0005634">
    <property type="term" value="C:nucleus"/>
    <property type="evidence" value="ECO:0007669"/>
    <property type="project" value="UniProtKB-SubCell"/>
</dbReference>
<evidence type="ECO:0000256" key="2">
    <source>
        <dbReference type="ARBA" id="ARBA00022723"/>
    </source>
</evidence>
<evidence type="ECO:0000256" key="8">
    <source>
        <dbReference type="SAM" id="MobiDB-lite"/>
    </source>
</evidence>
<dbReference type="InterPro" id="IPR013087">
    <property type="entry name" value="Znf_C2H2_type"/>
</dbReference>
<feature type="compositionally biased region" description="Polar residues" evidence="8">
    <location>
        <begin position="401"/>
        <end position="418"/>
    </location>
</feature>
<dbReference type="SMART" id="SM00355">
    <property type="entry name" value="ZnF_C2H2"/>
    <property type="match status" value="2"/>
</dbReference>
<feature type="region of interest" description="Disordered" evidence="8">
    <location>
        <begin position="1"/>
        <end position="149"/>
    </location>
</feature>
<comment type="subcellular location">
    <subcellularLocation>
        <location evidence="1">Nucleus</location>
    </subcellularLocation>
</comment>
<evidence type="ECO:0000256" key="4">
    <source>
        <dbReference type="ARBA" id="ARBA00022771"/>
    </source>
</evidence>
<dbReference type="InterPro" id="IPR036236">
    <property type="entry name" value="Znf_C2H2_sf"/>
</dbReference>
<feature type="region of interest" description="Disordered" evidence="8">
    <location>
        <begin position="1157"/>
        <end position="1221"/>
    </location>
</feature>
<feature type="region of interest" description="Disordered" evidence="8">
    <location>
        <begin position="328"/>
        <end position="442"/>
    </location>
</feature>
<dbReference type="HOGENOM" id="CLU_003897_0_0_1"/>
<evidence type="ECO:0000259" key="9">
    <source>
        <dbReference type="PROSITE" id="PS50157"/>
    </source>
</evidence>
<feature type="region of interest" description="Disordered" evidence="8">
    <location>
        <begin position="231"/>
        <end position="313"/>
    </location>
</feature>
<evidence type="ECO:0000256" key="6">
    <source>
        <dbReference type="ARBA" id="ARBA00023242"/>
    </source>
</evidence>